<proteinExistence type="predicted"/>
<dbReference type="Gramene" id="scaffold_603907.1">
    <property type="protein sequence ID" value="scaffold_603907.1"/>
    <property type="gene ID" value="scaffold_603907.1"/>
</dbReference>
<dbReference type="Proteomes" id="UP000008694">
    <property type="component" value="Unassembled WGS sequence"/>
</dbReference>
<dbReference type="eggNOG" id="KOG0504">
    <property type="taxonomic scope" value="Eukaryota"/>
</dbReference>
<name>D7M2N5_ARALL</name>
<dbReference type="EMBL" id="GL348718">
    <property type="protein sequence ID" value="EFH49034.1"/>
    <property type="molecule type" value="Genomic_DNA"/>
</dbReference>
<dbReference type="InterPro" id="IPR026961">
    <property type="entry name" value="PGG_dom"/>
</dbReference>
<organism evidence="4">
    <name type="scientific">Arabidopsis lyrata subsp. lyrata</name>
    <name type="common">Lyre-leaved rock-cress</name>
    <dbReference type="NCBI Taxonomy" id="81972"/>
    <lineage>
        <taxon>Eukaryota</taxon>
        <taxon>Viridiplantae</taxon>
        <taxon>Streptophyta</taxon>
        <taxon>Embryophyta</taxon>
        <taxon>Tracheophyta</taxon>
        <taxon>Spermatophyta</taxon>
        <taxon>Magnoliopsida</taxon>
        <taxon>eudicotyledons</taxon>
        <taxon>Gunneridae</taxon>
        <taxon>Pentapetalae</taxon>
        <taxon>rosids</taxon>
        <taxon>malvids</taxon>
        <taxon>Brassicales</taxon>
        <taxon>Brassicaceae</taxon>
        <taxon>Camelineae</taxon>
        <taxon>Arabidopsis</taxon>
    </lineage>
</organism>
<dbReference type="HOGENOM" id="CLU_1505484_0_0_1"/>
<dbReference type="Pfam" id="PF13962">
    <property type="entry name" value="PGG"/>
    <property type="match status" value="1"/>
</dbReference>
<keyword evidence="1" id="KW-1133">Transmembrane helix</keyword>
<feature type="transmembrane region" description="Helical" evidence="1">
    <location>
        <begin position="37"/>
        <end position="60"/>
    </location>
</feature>
<gene>
    <name evidence="3" type="ORF">ARALYDRAFT_911850</name>
</gene>
<keyword evidence="1" id="KW-0812">Transmembrane</keyword>
<evidence type="ECO:0000313" key="4">
    <source>
        <dbReference type="Proteomes" id="UP000008694"/>
    </source>
</evidence>
<protein>
    <recommendedName>
        <fullName evidence="2">PGG domain-containing protein</fullName>
    </recommendedName>
</protein>
<dbReference type="STRING" id="81972.D7M2N5"/>
<feature type="domain" description="PGG" evidence="2">
    <location>
        <begin position="30"/>
        <end position="71"/>
    </location>
</feature>
<keyword evidence="4" id="KW-1185">Reference proteome</keyword>
<keyword evidence="1" id="KW-0472">Membrane</keyword>
<reference evidence="4" key="1">
    <citation type="journal article" date="2011" name="Nat. Genet.">
        <title>The Arabidopsis lyrata genome sequence and the basis of rapid genome size change.</title>
        <authorList>
            <person name="Hu T.T."/>
            <person name="Pattyn P."/>
            <person name="Bakker E.G."/>
            <person name="Cao J."/>
            <person name="Cheng J.-F."/>
            <person name="Clark R.M."/>
            <person name="Fahlgren N."/>
            <person name="Fawcett J.A."/>
            <person name="Grimwood J."/>
            <person name="Gundlach H."/>
            <person name="Haberer G."/>
            <person name="Hollister J.D."/>
            <person name="Ossowski S."/>
            <person name="Ottilar R.P."/>
            <person name="Salamov A.A."/>
            <person name="Schneeberger K."/>
            <person name="Spannagl M."/>
            <person name="Wang X."/>
            <person name="Yang L."/>
            <person name="Nasrallah M.E."/>
            <person name="Bergelson J."/>
            <person name="Carrington J.C."/>
            <person name="Gaut B.S."/>
            <person name="Schmutz J."/>
            <person name="Mayer K.F.X."/>
            <person name="Van de Peer Y."/>
            <person name="Grigoriev I.V."/>
            <person name="Nordborg M."/>
            <person name="Weigel D."/>
            <person name="Guo Y.-L."/>
        </authorList>
    </citation>
    <scope>NUCLEOTIDE SEQUENCE [LARGE SCALE GENOMIC DNA]</scope>
    <source>
        <strain evidence="4">cv. MN47</strain>
    </source>
</reference>
<sequence>MSSGRGFEVIPTSGMTLRSRSEHRLSGGDKHKDNVNALLLVANLVATVAFAAGFTIPGGFSSAPPNLGMANELDFCYFLSPCLQHFFSAWLVQGGHRIAAFQCRLQHPNDNCHFLHVMVLLLGPYVIPQLPGVPFLQPVTGLYLQLLLLFVNEEDYVSGSGHTCEKKRVKSEDIWNIGG</sequence>
<evidence type="ECO:0000259" key="2">
    <source>
        <dbReference type="Pfam" id="PF13962"/>
    </source>
</evidence>
<evidence type="ECO:0000256" key="1">
    <source>
        <dbReference type="SAM" id="Phobius"/>
    </source>
</evidence>
<evidence type="ECO:0000313" key="3">
    <source>
        <dbReference type="EMBL" id="EFH49034.1"/>
    </source>
</evidence>
<accession>D7M2N5</accession>
<dbReference type="AlphaFoldDB" id="D7M2N5"/>